<proteinExistence type="inferred from homology"/>
<dbReference type="Proteomes" id="UP000249645">
    <property type="component" value="Unassembled WGS sequence"/>
</dbReference>
<evidence type="ECO:0000256" key="1">
    <source>
        <dbReference type="ARBA" id="ARBA00001231"/>
    </source>
</evidence>
<sequence length="972" mass="107169">MKGFLLAATFSVTSLISYGQDFLQHSAAADHWVDSVFQKLSFKKKVGQLMVIRESNTQNGKPIFYEKELKKYIHQYGIGSICPFQGGAVEQALILNELQQKSKIPLMVCIDGEMGLGMRVTAVDKFPDQLTMGAMDNPALVYTIGEAMAEQCKRLGIQVDYAPVIDINNNPNNPVIGYRSFGQDKWRVAQYGVQIMKGLQSKGVMATAKHFPGHGDVAVDSHLDLPVINKSLAELDTMELIPFKEIFKAGVGSVMIAHLSIPAIDSTPNLATSLSAKNVNGLLRQTLGFKGISFTDALEMKGVAKFFPQGKAGVQSLIAGNDMLCLPGDVKGTIKELKKAIKEGRFTEAELDERVKKVLLAKYNLGLSQKPMVDTANLLADLNKEVPTLRAAVALNAMTLLRLTNDDILNPSIGKVAYVALGTSSNTTIGNAFNNDFKADQYNVSYKSDANTIKNVLSSLKAKKYDKIYIGVHDFSKRPANNFGIPDAIAQLANDIDKNFNAATVVFGNPYAAKFFLNAKNLVVAYEDDSIFQKAAFNALTQQADFKGHLPVTVSEDFPFNYGVKKNDNSVVYPASVGMNADKLLIIDSIVNGAIADHAFPGCEVLIARKGRIAFYKNYGYLTYDSTQHVATKDLYDIASCTKISATTVSIMRLVEEGKVSLEKTIGDYLPVYLGSDKANMTIRNVLLHQAGFLPDTFFDRDYLDKNGNPLPGYFSSVKNDSFSVTVTDKMFFRKDLLPKIDSAIRADKLGPKDKYVYSDNDFIILGEIVQKVSGLPLDQYAAQNFYKPLGMSTTTFLPLEHGFQKNEIAPTEFEKTFRQQQLWGTVHDPRAALMGGVAGHAGLFTDAMDLSKLYLMLLNGGTWQGQKYFQKSTIDQWTSYNSNISHRGLGFDKPYKDNATEKNPYPSRYASPQAFGHTGYTGTCVWADPKEELLLVFLSNRVYPDGGSNLKLSRLKVRENILDAAYQAILH</sequence>
<gene>
    <name evidence="8" type="ORF">DI598_07110</name>
</gene>
<dbReference type="InterPro" id="IPR050226">
    <property type="entry name" value="NagZ_Beta-hexosaminidase"/>
</dbReference>
<dbReference type="PANTHER" id="PTHR30480:SF13">
    <property type="entry name" value="BETA-HEXOSAMINIDASE"/>
    <property type="match status" value="1"/>
</dbReference>
<dbReference type="InterPro" id="IPR036881">
    <property type="entry name" value="Glyco_hydro_3_C_sf"/>
</dbReference>
<keyword evidence="4 8" id="KW-0378">Hydrolase</keyword>
<comment type="similarity">
    <text evidence="2">Belongs to the glycosyl hydrolase 3 family.</text>
</comment>
<dbReference type="InterPro" id="IPR017853">
    <property type="entry name" value="GH"/>
</dbReference>
<evidence type="ECO:0000256" key="4">
    <source>
        <dbReference type="ARBA" id="ARBA00022801"/>
    </source>
</evidence>
<dbReference type="InterPro" id="IPR012338">
    <property type="entry name" value="Beta-lactam/transpept-like"/>
</dbReference>
<organism evidence="8 9">
    <name type="scientific">Pseudopedobacter saltans</name>
    <dbReference type="NCBI Taxonomy" id="151895"/>
    <lineage>
        <taxon>Bacteria</taxon>
        <taxon>Pseudomonadati</taxon>
        <taxon>Bacteroidota</taxon>
        <taxon>Sphingobacteriia</taxon>
        <taxon>Sphingobacteriales</taxon>
        <taxon>Sphingobacteriaceae</taxon>
        <taxon>Pseudopedobacter</taxon>
    </lineage>
</organism>
<name>A0A2W5F7H4_9SPHI</name>
<dbReference type="GO" id="GO:0005975">
    <property type="term" value="P:carbohydrate metabolic process"/>
    <property type="evidence" value="ECO:0007669"/>
    <property type="project" value="InterPro"/>
</dbReference>
<evidence type="ECO:0000256" key="5">
    <source>
        <dbReference type="ARBA" id="ARBA00023295"/>
    </source>
</evidence>
<evidence type="ECO:0000256" key="3">
    <source>
        <dbReference type="ARBA" id="ARBA00012663"/>
    </source>
</evidence>
<dbReference type="PANTHER" id="PTHR30480">
    <property type="entry name" value="BETA-HEXOSAMINIDASE-RELATED"/>
    <property type="match status" value="1"/>
</dbReference>
<reference evidence="8 9" key="1">
    <citation type="submission" date="2017-11" db="EMBL/GenBank/DDBJ databases">
        <title>Infants hospitalized years apart are colonized by the same room-sourced microbial strains.</title>
        <authorList>
            <person name="Brooks B."/>
            <person name="Olm M.R."/>
            <person name="Firek B.A."/>
            <person name="Baker R."/>
            <person name="Thomas B.C."/>
            <person name="Morowitz M.J."/>
            <person name="Banfield J.F."/>
        </authorList>
    </citation>
    <scope>NUCLEOTIDE SEQUENCE [LARGE SCALE GENOMIC DNA]</scope>
    <source>
        <strain evidence="8">S2_009_000_R2_76</strain>
    </source>
</reference>
<comment type="caution">
    <text evidence="8">The sequence shown here is derived from an EMBL/GenBank/DDBJ whole genome shotgun (WGS) entry which is preliminary data.</text>
</comment>
<dbReference type="GO" id="GO:0009254">
    <property type="term" value="P:peptidoglycan turnover"/>
    <property type="evidence" value="ECO:0007669"/>
    <property type="project" value="TreeGrafter"/>
</dbReference>
<dbReference type="Gene3D" id="3.20.20.300">
    <property type="entry name" value="Glycoside hydrolase, family 3, N-terminal domain"/>
    <property type="match status" value="1"/>
</dbReference>
<evidence type="ECO:0000256" key="2">
    <source>
        <dbReference type="ARBA" id="ARBA00005336"/>
    </source>
</evidence>
<keyword evidence="5" id="KW-0326">Glycosidase</keyword>
<dbReference type="EC" id="3.2.1.52" evidence="3"/>
<comment type="catalytic activity">
    <reaction evidence="1">
        <text>Hydrolysis of terminal non-reducing N-acetyl-D-hexosamine residues in N-acetyl-beta-D-hexosaminides.</text>
        <dbReference type="EC" id="3.2.1.52"/>
    </reaction>
</comment>
<dbReference type="PRINTS" id="PR00133">
    <property type="entry name" value="GLHYDRLASE3"/>
</dbReference>
<evidence type="ECO:0000259" key="7">
    <source>
        <dbReference type="Pfam" id="PF00933"/>
    </source>
</evidence>
<dbReference type="Pfam" id="PF00144">
    <property type="entry name" value="Beta-lactamase"/>
    <property type="match status" value="1"/>
</dbReference>
<feature type="domain" description="Beta-lactamase-related" evidence="6">
    <location>
        <begin position="588"/>
        <end position="947"/>
    </location>
</feature>
<dbReference type="SUPFAM" id="SSF51445">
    <property type="entry name" value="(Trans)glycosidases"/>
    <property type="match status" value="1"/>
</dbReference>
<dbReference type="Gene3D" id="3.40.710.10">
    <property type="entry name" value="DD-peptidase/beta-lactamase superfamily"/>
    <property type="match status" value="1"/>
</dbReference>
<evidence type="ECO:0000259" key="6">
    <source>
        <dbReference type="Pfam" id="PF00144"/>
    </source>
</evidence>
<dbReference type="InterPro" id="IPR001764">
    <property type="entry name" value="Glyco_hydro_3_N"/>
</dbReference>
<dbReference type="AlphaFoldDB" id="A0A2W5F7H4"/>
<dbReference type="Gene3D" id="3.40.50.1700">
    <property type="entry name" value="Glycoside hydrolase family 3 C-terminal domain"/>
    <property type="match status" value="1"/>
</dbReference>
<dbReference type="Pfam" id="PF00933">
    <property type="entry name" value="Glyco_hydro_3"/>
    <property type="match status" value="1"/>
</dbReference>
<protein>
    <recommendedName>
        <fullName evidence="3">beta-N-acetylhexosaminidase</fullName>
        <ecNumber evidence="3">3.2.1.52</ecNumber>
    </recommendedName>
</protein>
<dbReference type="GO" id="GO:0004563">
    <property type="term" value="F:beta-N-acetylhexosaminidase activity"/>
    <property type="evidence" value="ECO:0007669"/>
    <property type="project" value="UniProtKB-EC"/>
</dbReference>
<dbReference type="SUPFAM" id="SSF56601">
    <property type="entry name" value="beta-lactamase/transpeptidase-like"/>
    <property type="match status" value="1"/>
</dbReference>
<evidence type="ECO:0000313" key="9">
    <source>
        <dbReference type="Proteomes" id="UP000249645"/>
    </source>
</evidence>
<evidence type="ECO:0000313" key="8">
    <source>
        <dbReference type="EMBL" id="PZP49757.1"/>
    </source>
</evidence>
<accession>A0A2W5F7H4</accession>
<dbReference type="InterPro" id="IPR036962">
    <property type="entry name" value="Glyco_hydro_3_N_sf"/>
</dbReference>
<dbReference type="InterPro" id="IPR001466">
    <property type="entry name" value="Beta-lactam-related"/>
</dbReference>
<feature type="domain" description="Glycoside hydrolase family 3 N-terminal" evidence="7">
    <location>
        <begin position="43"/>
        <end position="359"/>
    </location>
</feature>
<dbReference type="EMBL" id="QFOI01000096">
    <property type="protein sequence ID" value="PZP49757.1"/>
    <property type="molecule type" value="Genomic_DNA"/>
</dbReference>